<dbReference type="PROSITE" id="PS50850">
    <property type="entry name" value="MFS"/>
    <property type="match status" value="1"/>
</dbReference>
<feature type="transmembrane region" description="Helical" evidence="6">
    <location>
        <begin position="94"/>
        <end position="112"/>
    </location>
</feature>
<feature type="transmembrane region" description="Helical" evidence="6">
    <location>
        <begin position="344"/>
        <end position="367"/>
    </location>
</feature>
<dbReference type="PROSITE" id="PS00217">
    <property type="entry name" value="SUGAR_TRANSPORT_2"/>
    <property type="match status" value="1"/>
</dbReference>
<dbReference type="GO" id="GO:0005886">
    <property type="term" value="C:plasma membrane"/>
    <property type="evidence" value="ECO:0007669"/>
    <property type="project" value="UniProtKB-SubCell"/>
</dbReference>
<evidence type="ECO:0000313" key="8">
    <source>
        <dbReference type="EMBL" id="NYD32462.1"/>
    </source>
</evidence>
<accession>A0A852S0W1</accession>
<feature type="transmembrane region" description="Helical" evidence="6">
    <location>
        <begin position="118"/>
        <end position="139"/>
    </location>
</feature>
<protein>
    <submittedName>
        <fullName evidence="8">Putative MFS transporter</fullName>
    </submittedName>
</protein>
<dbReference type="InterPro" id="IPR005828">
    <property type="entry name" value="MFS_sugar_transport-like"/>
</dbReference>
<dbReference type="SUPFAM" id="SSF103473">
    <property type="entry name" value="MFS general substrate transporter"/>
    <property type="match status" value="1"/>
</dbReference>
<feature type="transmembrane region" description="Helical" evidence="6">
    <location>
        <begin position="411"/>
        <end position="431"/>
    </location>
</feature>
<reference evidence="8 9" key="1">
    <citation type="submission" date="2020-07" db="EMBL/GenBank/DDBJ databases">
        <title>Sequencing the genomes of 1000 actinobacteria strains.</title>
        <authorList>
            <person name="Klenk H.-P."/>
        </authorList>
    </citation>
    <scope>NUCLEOTIDE SEQUENCE [LARGE SCALE GENOMIC DNA]</scope>
    <source>
        <strain evidence="8 9">DSM 19082</strain>
    </source>
</reference>
<feature type="domain" description="Major facilitator superfamily (MFS) profile" evidence="7">
    <location>
        <begin position="27"/>
        <end position="435"/>
    </location>
</feature>
<dbReference type="Pfam" id="PF00083">
    <property type="entry name" value="Sugar_tr"/>
    <property type="match status" value="1"/>
</dbReference>
<evidence type="ECO:0000256" key="3">
    <source>
        <dbReference type="ARBA" id="ARBA00022692"/>
    </source>
</evidence>
<dbReference type="PANTHER" id="PTHR23511">
    <property type="entry name" value="SYNAPTIC VESICLE GLYCOPROTEIN 2"/>
    <property type="match status" value="1"/>
</dbReference>
<comment type="subcellular location">
    <subcellularLocation>
        <location evidence="1">Cell membrane</location>
        <topology evidence="1">Multi-pass membrane protein</topology>
    </subcellularLocation>
</comment>
<keyword evidence="4 6" id="KW-1133">Transmembrane helix</keyword>
<feature type="transmembrane region" description="Helical" evidence="6">
    <location>
        <begin position="61"/>
        <end position="82"/>
    </location>
</feature>
<keyword evidence="3 6" id="KW-0812">Transmembrane</keyword>
<dbReference type="InterPro" id="IPR036259">
    <property type="entry name" value="MFS_trans_sf"/>
</dbReference>
<feature type="transmembrane region" description="Helical" evidence="6">
    <location>
        <begin position="151"/>
        <end position="174"/>
    </location>
</feature>
<evidence type="ECO:0000256" key="6">
    <source>
        <dbReference type="SAM" id="Phobius"/>
    </source>
</evidence>
<feature type="transmembrane region" description="Helical" evidence="6">
    <location>
        <begin position="255"/>
        <end position="275"/>
    </location>
</feature>
<dbReference type="PROSITE" id="PS00216">
    <property type="entry name" value="SUGAR_TRANSPORT_1"/>
    <property type="match status" value="1"/>
</dbReference>
<keyword evidence="9" id="KW-1185">Reference proteome</keyword>
<dbReference type="InterPro" id="IPR020846">
    <property type="entry name" value="MFS_dom"/>
</dbReference>
<feature type="transmembrane region" description="Helical" evidence="6">
    <location>
        <begin position="27"/>
        <end position="49"/>
    </location>
</feature>
<name>A0A852S0W1_9ACTN</name>
<dbReference type="PANTHER" id="PTHR23511:SF34">
    <property type="entry name" value="SYNAPTIC VESICLE GLYCOPROTEIN 2"/>
    <property type="match status" value="1"/>
</dbReference>
<feature type="transmembrane region" description="Helical" evidence="6">
    <location>
        <begin position="320"/>
        <end position="338"/>
    </location>
</feature>
<dbReference type="RefSeq" id="WP_179728636.1">
    <property type="nucleotide sequence ID" value="NZ_BAABEF010000001.1"/>
</dbReference>
<evidence type="ECO:0000256" key="2">
    <source>
        <dbReference type="ARBA" id="ARBA00022448"/>
    </source>
</evidence>
<organism evidence="8 9">
    <name type="scientific">Nocardioides kongjuensis</name>
    <dbReference type="NCBI Taxonomy" id="349522"/>
    <lineage>
        <taxon>Bacteria</taxon>
        <taxon>Bacillati</taxon>
        <taxon>Actinomycetota</taxon>
        <taxon>Actinomycetes</taxon>
        <taxon>Propionibacteriales</taxon>
        <taxon>Nocardioidaceae</taxon>
        <taxon>Nocardioides</taxon>
    </lineage>
</organism>
<evidence type="ECO:0000256" key="4">
    <source>
        <dbReference type="ARBA" id="ARBA00022989"/>
    </source>
</evidence>
<proteinExistence type="predicted"/>
<dbReference type="Gene3D" id="1.20.1250.20">
    <property type="entry name" value="MFS general substrate transporter like domains"/>
    <property type="match status" value="1"/>
</dbReference>
<evidence type="ECO:0000259" key="7">
    <source>
        <dbReference type="PROSITE" id="PS50850"/>
    </source>
</evidence>
<dbReference type="CDD" id="cd17316">
    <property type="entry name" value="MFS_SV2_like"/>
    <property type="match status" value="1"/>
</dbReference>
<dbReference type="GO" id="GO:0022857">
    <property type="term" value="F:transmembrane transporter activity"/>
    <property type="evidence" value="ECO:0007669"/>
    <property type="project" value="InterPro"/>
</dbReference>
<comment type="caution">
    <text evidence="8">The sequence shown here is derived from an EMBL/GenBank/DDBJ whole genome shotgun (WGS) entry which is preliminary data.</text>
</comment>
<keyword evidence="5 6" id="KW-0472">Membrane</keyword>
<gene>
    <name evidence="8" type="ORF">BJ958_004008</name>
</gene>
<evidence type="ECO:0000313" key="9">
    <source>
        <dbReference type="Proteomes" id="UP000582231"/>
    </source>
</evidence>
<sequence>MQITASARHGARNTLDDAPLSTFHKKLTLFSSGGPFLDGYILSIIGIALVQINEAWDMGTLWNGLIGASALIGVFIGGLVFGNVTDRIGRKLMYTIDLIAIIVCSVAQFFVAEAWQLFALRLVIGVAVGADYPIATALVAEFAPSTWRARLLGGLNAMWFVGATVAAFVGYWLLQFEDGWRWMLLSSALPALVIVVARTTIPESPRWLASKGRSEEALAVLHATLGPDATLDDLPEEPAPTTFGAVVSSGYLSRVVFISIFWTATIVTLFAIYAFGPQMLSLFGLDSGDEANLGYGLINLFFFVGNVVALLFVDRLGRRPVLIGGFLVSGLGLVYLAINPDASLGMVALAFAVYAIFNGGPSILEWIYPNELFPTEIRATAVGLCTGTSRVGAAVGTFATPWALDNIGISGTMWIAAGIAGVGALVSYLMAPETAGKSLHEAASLSR</sequence>
<evidence type="ECO:0000256" key="1">
    <source>
        <dbReference type="ARBA" id="ARBA00004651"/>
    </source>
</evidence>
<dbReference type="InterPro" id="IPR005829">
    <property type="entry name" value="Sugar_transporter_CS"/>
</dbReference>
<dbReference type="AlphaFoldDB" id="A0A852S0W1"/>
<feature type="transmembrane region" description="Helical" evidence="6">
    <location>
        <begin position="180"/>
        <end position="201"/>
    </location>
</feature>
<feature type="transmembrane region" description="Helical" evidence="6">
    <location>
        <begin position="379"/>
        <end position="399"/>
    </location>
</feature>
<dbReference type="Proteomes" id="UP000582231">
    <property type="component" value="Unassembled WGS sequence"/>
</dbReference>
<dbReference type="EMBL" id="JACCBF010000001">
    <property type="protein sequence ID" value="NYD32462.1"/>
    <property type="molecule type" value="Genomic_DNA"/>
</dbReference>
<feature type="transmembrane region" description="Helical" evidence="6">
    <location>
        <begin position="295"/>
        <end position="313"/>
    </location>
</feature>
<evidence type="ECO:0000256" key="5">
    <source>
        <dbReference type="ARBA" id="ARBA00023136"/>
    </source>
</evidence>
<keyword evidence="2" id="KW-0813">Transport</keyword>